<proteinExistence type="predicted"/>
<keyword evidence="2" id="KW-1185">Reference proteome</keyword>
<reference evidence="1 2" key="1">
    <citation type="journal article" date="2015" name="Emerg. Microbes Infect.">
        <title>Characterization of 17 strains belonging to the Mycobacterium simiae complex and description of Mycobacterium paraense sp. nov.</title>
        <authorList>
            <person name="Fusco da Costa A.R."/>
            <person name="Fedrizzi T."/>
            <person name="Lopes M.L."/>
            <person name="Pecorari M."/>
            <person name="Oliveira da Costa W.L."/>
            <person name="Giacobazzi E."/>
            <person name="da Costa Bahia J.R."/>
            <person name="De Sanctis V."/>
            <person name="Batista Lima K.V."/>
            <person name="Bertorelli R."/>
            <person name="Grottola A."/>
            <person name="Fabio A."/>
            <person name="Mariottini A."/>
            <person name="Ferretti P."/>
            <person name="Di Leva F."/>
            <person name="Fregni Serpini G."/>
            <person name="Tagliazucchi S."/>
            <person name="Rumpianesi F."/>
            <person name="Jousson O."/>
            <person name="Segata N."/>
            <person name="Tortoli E."/>
        </authorList>
    </citation>
    <scope>NUCLEOTIDE SEQUENCE [LARGE SCALE GENOMIC DNA]</scope>
    <source>
        <strain evidence="1 2">FI-07156</strain>
    </source>
</reference>
<dbReference type="EMBL" id="LQPK01000017">
    <property type="protein sequence ID" value="ORW30338.1"/>
    <property type="molecule type" value="Genomic_DNA"/>
</dbReference>
<accession>A0ABX3VKL4</accession>
<gene>
    <name evidence="1" type="ORF">AWB91_18745</name>
</gene>
<name>A0ABX3VKL4_9MYCO</name>
<comment type="caution">
    <text evidence="1">The sequence shown here is derived from an EMBL/GenBank/DDBJ whole genome shotgun (WGS) entry which is preliminary data.</text>
</comment>
<evidence type="ECO:0000313" key="1">
    <source>
        <dbReference type="EMBL" id="ORW30338.1"/>
    </source>
</evidence>
<organism evidence="1 2">
    <name type="scientific">Mycobacterium paraense</name>
    <dbReference type="NCBI Taxonomy" id="767916"/>
    <lineage>
        <taxon>Bacteria</taxon>
        <taxon>Bacillati</taxon>
        <taxon>Actinomycetota</taxon>
        <taxon>Actinomycetes</taxon>
        <taxon>Mycobacteriales</taxon>
        <taxon>Mycobacteriaceae</taxon>
        <taxon>Mycobacterium</taxon>
        <taxon>Mycobacterium simiae complex</taxon>
    </lineage>
</organism>
<dbReference type="Proteomes" id="UP000193801">
    <property type="component" value="Unassembled WGS sequence"/>
</dbReference>
<evidence type="ECO:0000313" key="2">
    <source>
        <dbReference type="Proteomes" id="UP000193801"/>
    </source>
</evidence>
<protein>
    <submittedName>
        <fullName evidence="1">Uncharacterized protein</fullName>
    </submittedName>
</protein>
<sequence length="87" mass="9645">MEYNRQQAGEIWVHVVPRTSVDRGAVVNVASLSRNLHEFAVELRQLAYTMPGGHEDPLIHLSERMLGFASQLGAEQSRSPMGRAAES</sequence>